<accession>A0A1D6I199</accession>
<evidence type="ECO:0000313" key="2">
    <source>
        <dbReference type="EMBL" id="ONM53995.1"/>
    </source>
</evidence>
<dbReference type="STRING" id="4577.A0A1D6I199"/>
<sequence length="77" mass="8411">MYNATVQDVDRAIQQKNGSPVSVQVKDSDAKDEADEISPAEKHKGKSHKADPEQLHLLSNDAKVSKEAPIGTIEKML</sequence>
<evidence type="ECO:0000256" key="1">
    <source>
        <dbReference type="SAM" id="MobiDB-lite"/>
    </source>
</evidence>
<dbReference type="EMBL" id="CM007650">
    <property type="protein sequence ID" value="ONM53995.1"/>
    <property type="molecule type" value="Genomic_DNA"/>
</dbReference>
<dbReference type="InParanoid" id="A0A1D6I199"/>
<proteinExistence type="predicted"/>
<protein>
    <submittedName>
        <fullName evidence="2">Uncharacterized protein</fullName>
    </submittedName>
</protein>
<gene>
    <name evidence="2" type="ORF">ZEAMMB73_Zm00001d019952</name>
</gene>
<reference evidence="2" key="1">
    <citation type="submission" date="2015-12" db="EMBL/GenBank/DDBJ databases">
        <title>Update maize B73 reference genome by single molecule sequencing technologies.</title>
        <authorList>
            <consortium name="Maize Genome Sequencing Project"/>
            <person name="Ware D."/>
        </authorList>
    </citation>
    <scope>NUCLEOTIDE SEQUENCE [LARGE SCALE GENOMIC DNA]</scope>
    <source>
        <tissue evidence="2">Seedling</tissue>
    </source>
</reference>
<feature type="region of interest" description="Disordered" evidence="1">
    <location>
        <begin position="1"/>
        <end position="77"/>
    </location>
</feature>
<organism evidence="2">
    <name type="scientific">Zea mays</name>
    <name type="common">Maize</name>
    <dbReference type="NCBI Taxonomy" id="4577"/>
    <lineage>
        <taxon>Eukaryota</taxon>
        <taxon>Viridiplantae</taxon>
        <taxon>Streptophyta</taxon>
        <taxon>Embryophyta</taxon>
        <taxon>Tracheophyta</taxon>
        <taxon>Spermatophyta</taxon>
        <taxon>Magnoliopsida</taxon>
        <taxon>Liliopsida</taxon>
        <taxon>Poales</taxon>
        <taxon>Poaceae</taxon>
        <taxon>PACMAD clade</taxon>
        <taxon>Panicoideae</taxon>
        <taxon>Andropogonodae</taxon>
        <taxon>Andropogoneae</taxon>
        <taxon>Tripsacinae</taxon>
        <taxon>Zea</taxon>
    </lineage>
</organism>
<name>A0A1D6I199_MAIZE</name>
<dbReference type="ExpressionAtlas" id="A0A1D6I199">
    <property type="expression patterns" value="baseline and differential"/>
</dbReference>
<dbReference type="AlphaFoldDB" id="A0A1D6I199"/>